<reference evidence="7" key="1">
    <citation type="submission" date="2021-02" db="EMBL/GenBank/DDBJ databases">
        <authorList>
            <person name="Nowell W R."/>
        </authorList>
    </citation>
    <scope>NUCLEOTIDE SEQUENCE</scope>
</reference>
<feature type="transmembrane region" description="Helical" evidence="5">
    <location>
        <begin position="407"/>
        <end position="427"/>
    </location>
</feature>
<name>A0A814DAG9_9BILA</name>
<feature type="transmembrane region" description="Helical" evidence="5">
    <location>
        <begin position="56"/>
        <end position="73"/>
    </location>
</feature>
<feature type="transmembrane region" description="Helical" evidence="5">
    <location>
        <begin position="370"/>
        <end position="395"/>
    </location>
</feature>
<dbReference type="Proteomes" id="UP000663870">
    <property type="component" value="Unassembled WGS sequence"/>
</dbReference>
<organism evidence="7 9">
    <name type="scientific">Rotaria sordida</name>
    <dbReference type="NCBI Taxonomy" id="392033"/>
    <lineage>
        <taxon>Eukaryota</taxon>
        <taxon>Metazoa</taxon>
        <taxon>Spiralia</taxon>
        <taxon>Gnathifera</taxon>
        <taxon>Rotifera</taxon>
        <taxon>Eurotatoria</taxon>
        <taxon>Bdelloidea</taxon>
        <taxon>Philodinida</taxon>
        <taxon>Philodinidae</taxon>
        <taxon>Rotaria</taxon>
    </lineage>
</organism>
<dbReference type="AlphaFoldDB" id="A0A814DAG9"/>
<dbReference type="Gene3D" id="1.20.1250.20">
    <property type="entry name" value="MFS general substrate transporter like domains"/>
    <property type="match status" value="2"/>
</dbReference>
<feature type="transmembrane region" description="Helical" evidence="5">
    <location>
        <begin position="212"/>
        <end position="231"/>
    </location>
</feature>
<evidence type="ECO:0000256" key="2">
    <source>
        <dbReference type="ARBA" id="ARBA00022692"/>
    </source>
</evidence>
<evidence type="ECO:0000259" key="6">
    <source>
        <dbReference type="PROSITE" id="PS50850"/>
    </source>
</evidence>
<sequence length="512" mass="55623">MSLDKRPSCLYNLPHEILYVSVLSCAQLLTQAALGNVLVPLNIIAPAIGITNPDELPWTLAAYSLTVGVFIMITGRLGDIFGHKLFVILGYLMFSIFSLLTGMAAYMNNSIYFHVMRAFQGIGPTMLLPNAVALLARAYPVGLRKSIVFSIFGATAPSGFILGALFGSIFAQFIWWPWAQWALAIFCYILAILTYIVVPTELSLAVHPTGKADILGAIIGVLGLILFIYCWNQGPIAGWEKPYVYGVLIASILIIALFVFIEMKTKEPIMPLSIWSVAGFPGVLGCMSLGWSSFGIFIYYIVQFLEIVRNVSPLLTTAMLTPLVIFGIIATIIVSQLYDRVPAHYLLTASMIFFCLGNTLIATAPANQTYWTQVFIATILTPFGMDISFPAASLVISNRMPMHQQGVAASMLNTAINWSIALGLGIAGTIEDQVLKRGKTTLEGYRYALYGGIGLSGLGVIVALLFCRVPKTANSSDNEQTQVDSSSIAPSDAVINTDITESEGLEEEYLKT</sequence>
<dbReference type="PANTHER" id="PTHR42718:SF1">
    <property type="entry name" value="LOW AFFINITY AMMONIUM TRANSPORTER"/>
    <property type="match status" value="1"/>
</dbReference>
<evidence type="ECO:0000313" key="10">
    <source>
        <dbReference type="Proteomes" id="UP000663870"/>
    </source>
</evidence>
<keyword evidence="4 5" id="KW-0472">Membrane</keyword>
<accession>A0A814DAG9</accession>
<feature type="transmembrane region" description="Helical" evidence="5">
    <location>
        <begin position="181"/>
        <end position="200"/>
    </location>
</feature>
<evidence type="ECO:0000313" key="9">
    <source>
        <dbReference type="Proteomes" id="UP000663854"/>
    </source>
</evidence>
<dbReference type="Proteomes" id="UP000663854">
    <property type="component" value="Unassembled WGS sequence"/>
</dbReference>
<feature type="transmembrane region" description="Helical" evidence="5">
    <location>
        <begin position="314"/>
        <end position="338"/>
    </location>
</feature>
<dbReference type="InterPro" id="IPR036259">
    <property type="entry name" value="MFS_trans_sf"/>
</dbReference>
<dbReference type="SUPFAM" id="SSF103473">
    <property type="entry name" value="MFS general substrate transporter"/>
    <property type="match status" value="1"/>
</dbReference>
<dbReference type="GO" id="GO:0016020">
    <property type="term" value="C:membrane"/>
    <property type="evidence" value="ECO:0007669"/>
    <property type="project" value="UniProtKB-SubCell"/>
</dbReference>
<dbReference type="Pfam" id="PF07690">
    <property type="entry name" value="MFS_1"/>
    <property type="match status" value="1"/>
</dbReference>
<evidence type="ECO:0000256" key="4">
    <source>
        <dbReference type="ARBA" id="ARBA00023136"/>
    </source>
</evidence>
<feature type="transmembrane region" description="Helical" evidence="5">
    <location>
        <begin position="243"/>
        <end position="261"/>
    </location>
</feature>
<comment type="subcellular location">
    <subcellularLocation>
        <location evidence="1">Membrane</location>
        <topology evidence="1">Multi-pass membrane protein</topology>
    </subcellularLocation>
</comment>
<dbReference type="EMBL" id="CAJNOL010006789">
    <property type="protein sequence ID" value="CAF1621774.1"/>
    <property type="molecule type" value="Genomic_DNA"/>
</dbReference>
<feature type="transmembrane region" description="Helical" evidence="5">
    <location>
        <begin position="273"/>
        <end position="302"/>
    </location>
</feature>
<feature type="transmembrane region" description="Helical" evidence="5">
    <location>
        <begin position="345"/>
        <end position="364"/>
    </location>
</feature>
<feature type="transmembrane region" description="Helical" evidence="5">
    <location>
        <begin position="20"/>
        <end position="44"/>
    </location>
</feature>
<protein>
    <recommendedName>
        <fullName evidence="6">Major facilitator superfamily (MFS) profile domain-containing protein</fullName>
    </recommendedName>
</protein>
<feature type="transmembrane region" description="Helical" evidence="5">
    <location>
        <begin position="148"/>
        <end position="175"/>
    </location>
</feature>
<dbReference type="PANTHER" id="PTHR42718">
    <property type="entry name" value="MAJOR FACILITATOR SUPERFAMILY MULTIDRUG TRANSPORTER MFSC"/>
    <property type="match status" value="1"/>
</dbReference>
<keyword evidence="3 5" id="KW-1133">Transmembrane helix</keyword>
<gene>
    <name evidence="8" type="ORF">JXQ802_LOCUS50686</name>
    <name evidence="7" type="ORF">PYM288_LOCUS12095</name>
</gene>
<comment type="caution">
    <text evidence="7">The sequence shown here is derived from an EMBL/GenBank/DDBJ whole genome shotgun (WGS) entry which is preliminary data.</text>
</comment>
<proteinExistence type="predicted"/>
<keyword evidence="2 5" id="KW-0812">Transmembrane</keyword>
<evidence type="ECO:0000256" key="1">
    <source>
        <dbReference type="ARBA" id="ARBA00004141"/>
    </source>
</evidence>
<dbReference type="CDD" id="cd17476">
    <property type="entry name" value="MFS_Amf1_MDR_like"/>
    <property type="match status" value="1"/>
</dbReference>
<evidence type="ECO:0000256" key="5">
    <source>
        <dbReference type="SAM" id="Phobius"/>
    </source>
</evidence>
<keyword evidence="10" id="KW-1185">Reference proteome</keyword>
<dbReference type="PROSITE" id="PS50850">
    <property type="entry name" value="MFS"/>
    <property type="match status" value="1"/>
</dbReference>
<feature type="transmembrane region" description="Helical" evidence="5">
    <location>
        <begin position="118"/>
        <end position="136"/>
    </location>
</feature>
<dbReference type="EMBL" id="CAJNOH010000218">
    <property type="protein sequence ID" value="CAF0950479.1"/>
    <property type="molecule type" value="Genomic_DNA"/>
</dbReference>
<dbReference type="InterPro" id="IPR020846">
    <property type="entry name" value="MFS_dom"/>
</dbReference>
<evidence type="ECO:0000313" key="8">
    <source>
        <dbReference type="EMBL" id="CAF1621774.1"/>
    </source>
</evidence>
<evidence type="ECO:0000313" key="7">
    <source>
        <dbReference type="EMBL" id="CAF0950479.1"/>
    </source>
</evidence>
<evidence type="ECO:0000256" key="3">
    <source>
        <dbReference type="ARBA" id="ARBA00022989"/>
    </source>
</evidence>
<feature type="domain" description="Major facilitator superfamily (MFS) profile" evidence="6">
    <location>
        <begin position="19"/>
        <end position="471"/>
    </location>
</feature>
<dbReference type="GO" id="GO:0022857">
    <property type="term" value="F:transmembrane transporter activity"/>
    <property type="evidence" value="ECO:0007669"/>
    <property type="project" value="InterPro"/>
</dbReference>
<feature type="transmembrane region" description="Helical" evidence="5">
    <location>
        <begin position="85"/>
        <end position="106"/>
    </location>
</feature>
<feature type="transmembrane region" description="Helical" evidence="5">
    <location>
        <begin position="447"/>
        <end position="467"/>
    </location>
</feature>
<dbReference type="InterPro" id="IPR011701">
    <property type="entry name" value="MFS"/>
</dbReference>